<dbReference type="EMBL" id="CAKMRJ010005412">
    <property type="protein sequence ID" value="CAH1440949.1"/>
    <property type="molecule type" value="Genomic_DNA"/>
</dbReference>
<dbReference type="GO" id="GO:0004714">
    <property type="term" value="F:transmembrane receptor protein tyrosine kinase activity"/>
    <property type="evidence" value="ECO:0007669"/>
    <property type="project" value="InterPro"/>
</dbReference>
<dbReference type="PROSITE" id="PS50011">
    <property type="entry name" value="PROTEIN_KINASE_DOM"/>
    <property type="match status" value="1"/>
</dbReference>
<evidence type="ECO:0000256" key="6">
    <source>
        <dbReference type="ARBA" id="ARBA00022840"/>
    </source>
</evidence>
<dbReference type="PANTHER" id="PTHR27003:SF359">
    <property type="entry name" value="SERINE_THREONINE-PROTEIN KINASE UNC-51-RELATED"/>
    <property type="match status" value="1"/>
</dbReference>
<dbReference type="SUPFAM" id="SSF56112">
    <property type="entry name" value="Protein kinase-like (PK-like)"/>
    <property type="match status" value="1"/>
</dbReference>
<comment type="catalytic activity">
    <reaction evidence="7">
        <text>L-threonyl-[protein] + ATP = O-phospho-L-threonyl-[protein] + ADP + H(+)</text>
        <dbReference type="Rhea" id="RHEA:46608"/>
        <dbReference type="Rhea" id="RHEA-COMP:11060"/>
        <dbReference type="Rhea" id="RHEA-COMP:11605"/>
        <dbReference type="ChEBI" id="CHEBI:15378"/>
        <dbReference type="ChEBI" id="CHEBI:30013"/>
        <dbReference type="ChEBI" id="CHEBI:30616"/>
        <dbReference type="ChEBI" id="CHEBI:61977"/>
        <dbReference type="ChEBI" id="CHEBI:456216"/>
        <dbReference type="EC" id="2.7.11.1"/>
    </reaction>
</comment>
<keyword evidence="4" id="KW-0547">Nucleotide-binding</keyword>
<evidence type="ECO:0000256" key="2">
    <source>
        <dbReference type="ARBA" id="ARBA00022527"/>
    </source>
</evidence>
<evidence type="ECO:0000256" key="3">
    <source>
        <dbReference type="ARBA" id="ARBA00022679"/>
    </source>
</evidence>
<dbReference type="InterPro" id="IPR011009">
    <property type="entry name" value="Kinase-like_dom_sf"/>
</dbReference>
<keyword evidence="2" id="KW-0723">Serine/threonine-protein kinase</keyword>
<sequence>MVYRGQLSKQWENRTAAFKRLDHNHENITPLIGYCDQGNEMIIVSEFATNGSLDYHLLDPDKSFCLTWAQRMNICMGAAKGLEYLHWENRAVIHRDMKSSSILLDNNLDTKICGFGLSLLVNGNQPQIYQRPTGTQFYIDPFYKESGMVTTASDVYSFGIVLFEMLSEMLAYNKRSIDDSTMMTRWRSSLIPL</sequence>
<evidence type="ECO:0000313" key="10">
    <source>
        <dbReference type="EMBL" id="CAH1440949.1"/>
    </source>
</evidence>
<reference evidence="10 11" key="1">
    <citation type="submission" date="2022-01" db="EMBL/GenBank/DDBJ databases">
        <authorList>
            <person name="Xiong W."/>
            <person name="Schranz E."/>
        </authorList>
    </citation>
    <scope>NUCLEOTIDE SEQUENCE [LARGE SCALE GENOMIC DNA]</scope>
</reference>
<dbReference type="PANTHER" id="PTHR27003">
    <property type="entry name" value="OS07G0166700 PROTEIN"/>
    <property type="match status" value="1"/>
</dbReference>
<gene>
    <name evidence="10" type="ORF">LVIROSA_LOCUS27052</name>
</gene>
<evidence type="ECO:0000313" key="11">
    <source>
        <dbReference type="Proteomes" id="UP001157418"/>
    </source>
</evidence>
<evidence type="ECO:0000256" key="4">
    <source>
        <dbReference type="ARBA" id="ARBA00022741"/>
    </source>
</evidence>
<dbReference type="GO" id="GO:0005524">
    <property type="term" value="F:ATP binding"/>
    <property type="evidence" value="ECO:0007669"/>
    <property type="project" value="UniProtKB-KW"/>
</dbReference>
<evidence type="ECO:0000256" key="8">
    <source>
        <dbReference type="ARBA" id="ARBA00048679"/>
    </source>
</evidence>
<dbReference type="GO" id="GO:0004674">
    <property type="term" value="F:protein serine/threonine kinase activity"/>
    <property type="evidence" value="ECO:0007669"/>
    <property type="project" value="UniProtKB-KW"/>
</dbReference>
<keyword evidence="11" id="KW-1185">Reference proteome</keyword>
<comment type="catalytic activity">
    <reaction evidence="8">
        <text>L-seryl-[protein] + ATP = O-phospho-L-seryl-[protein] + ADP + H(+)</text>
        <dbReference type="Rhea" id="RHEA:17989"/>
        <dbReference type="Rhea" id="RHEA-COMP:9863"/>
        <dbReference type="Rhea" id="RHEA-COMP:11604"/>
        <dbReference type="ChEBI" id="CHEBI:15378"/>
        <dbReference type="ChEBI" id="CHEBI:29999"/>
        <dbReference type="ChEBI" id="CHEBI:30616"/>
        <dbReference type="ChEBI" id="CHEBI:83421"/>
        <dbReference type="ChEBI" id="CHEBI:456216"/>
        <dbReference type="EC" id="2.7.11.1"/>
    </reaction>
</comment>
<keyword evidence="5" id="KW-0418">Kinase</keyword>
<dbReference type="GO" id="GO:0009506">
    <property type="term" value="C:plasmodesma"/>
    <property type="evidence" value="ECO:0007669"/>
    <property type="project" value="TreeGrafter"/>
</dbReference>
<dbReference type="AlphaFoldDB" id="A0AAU9NTC6"/>
<dbReference type="Gene3D" id="1.10.510.10">
    <property type="entry name" value="Transferase(Phosphotransferase) domain 1"/>
    <property type="match status" value="1"/>
</dbReference>
<evidence type="ECO:0000259" key="9">
    <source>
        <dbReference type="PROSITE" id="PS50011"/>
    </source>
</evidence>
<dbReference type="InterPro" id="IPR000719">
    <property type="entry name" value="Prot_kinase_dom"/>
</dbReference>
<dbReference type="InterPro" id="IPR045272">
    <property type="entry name" value="ANXUR1/2-like"/>
</dbReference>
<evidence type="ECO:0000256" key="1">
    <source>
        <dbReference type="ARBA" id="ARBA00012513"/>
    </source>
</evidence>
<dbReference type="EC" id="2.7.11.1" evidence="1"/>
<evidence type="ECO:0000256" key="7">
    <source>
        <dbReference type="ARBA" id="ARBA00047899"/>
    </source>
</evidence>
<dbReference type="GO" id="GO:0005886">
    <property type="term" value="C:plasma membrane"/>
    <property type="evidence" value="ECO:0007669"/>
    <property type="project" value="TreeGrafter"/>
</dbReference>
<name>A0AAU9NTC6_9ASTR</name>
<accession>A0AAU9NTC6</accession>
<keyword evidence="6" id="KW-0067">ATP-binding</keyword>
<dbReference type="Pfam" id="PF00069">
    <property type="entry name" value="Pkinase"/>
    <property type="match status" value="1"/>
</dbReference>
<dbReference type="FunFam" id="1.10.510.10:FF:001023">
    <property type="entry name" value="Os07g0541700 protein"/>
    <property type="match status" value="1"/>
</dbReference>
<comment type="caution">
    <text evidence="10">The sequence shown here is derived from an EMBL/GenBank/DDBJ whole genome shotgun (WGS) entry which is preliminary data.</text>
</comment>
<feature type="domain" description="Protein kinase" evidence="9">
    <location>
        <begin position="1"/>
        <end position="193"/>
    </location>
</feature>
<evidence type="ECO:0000256" key="5">
    <source>
        <dbReference type="ARBA" id="ARBA00022777"/>
    </source>
</evidence>
<dbReference type="Proteomes" id="UP001157418">
    <property type="component" value="Unassembled WGS sequence"/>
</dbReference>
<proteinExistence type="predicted"/>
<protein>
    <recommendedName>
        <fullName evidence="1">non-specific serine/threonine protein kinase</fullName>
        <ecNumber evidence="1">2.7.11.1</ecNumber>
    </recommendedName>
</protein>
<keyword evidence="3" id="KW-0808">Transferase</keyword>
<organism evidence="10 11">
    <name type="scientific">Lactuca virosa</name>
    <dbReference type="NCBI Taxonomy" id="75947"/>
    <lineage>
        <taxon>Eukaryota</taxon>
        <taxon>Viridiplantae</taxon>
        <taxon>Streptophyta</taxon>
        <taxon>Embryophyta</taxon>
        <taxon>Tracheophyta</taxon>
        <taxon>Spermatophyta</taxon>
        <taxon>Magnoliopsida</taxon>
        <taxon>eudicotyledons</taxon>
        <taxon>Gunneridae</taxon>
        <taxon>Pentapetalae</taxon>
        <taxon>asterids</taxon>
        <taxon>campanulids</taxon>
        <taxon>Asterales</taxon>
        <taxon>Asteraceae</taxon>
        <taxon>Cichorioideae</taxon>
        <taxon>Cichorieae</taxon>
        <taxon>Lactucinae</taxon>
        <taxon>Lactuca</taxon>
    </lineage>
</organism>